<dbReference type="EMBL" id="JOKG01000005">
    <property type="protein sequence ID" value="KEQ11849.1"/>
    <property type="molecule type" value="Genomic_DNA"/>
</dbReference>
<comment type="caution">
    <text evidence="1">The sequence shown here is derived from an EMBL/GenBank/DDBJ whole genome shotgun (WGS) entry which is preliminary data.</text>
</comment>
<gene>
    <name evidence="1" type="ORF">GZ77_22255</name>
</gene>
<reference evidence="1 2" key="1">
    <citation type="submission" date="2014-06" db="EMBL/GenBank/DDBJ databases">
        <title>Whole Genome Sequences of Three Symbiotic Endozoicomonas Bacteria.</title>
        <authorList>
            <person name="Neave M.J."/>
            <person name="Apprill A."/>
            <person name="Voolstra C.R."/>
        </authorList>
    </citation>
    <scope>NUCLEOTIDE SEQUENCE [LARGE SCALE GENOMIC DNA]</scope>
    <source>
        <strain evidence="1 2">LMG 24815</strain>
    </source>
</reference>
<dbReference type="eggNOG" id="ENOG5033NPM">
    <property type="taxonomic scope" value="Bacteria"/>
</dbReference>
<protein>
    <submittedName>
        <fullName evidence="1">Uncharacterized protein</fullName>
    </submittedName>
</protein>
<dbReference type="AlphaFoldDB" id="A0A081N076"/>
<keyword evidence="2" id="KW-1185">Reference proteome</keyword>
<proteinExistence type="predicted"/>
<accession>A0A081N076</accession>
<evidence type="ECO:0000313" key="2">
    <source>
        <dbReference type="Proteomes" id="UP000028006"/>
    </source>
</evidence>
<organism evidence="1 2">
    <name type="scientific">Endozoicomonas montiporae</name>
    <dbReference type="NCBI Taxonomy" id="1027273"/>
    <lineage>
        <taxon>Bacteria</taxon>
        <taxon>Pseudomonadati</taxon>
        <taxon>Pseudomonadota</taxon>
        <taxon>Gammaproteobacteria</taxon>
        <taxon>Oceanospirillales</taxon>
        <taxon>Endozoicomonadaceae</taxon>
        <taxon>Endozoicomonas</taxon>
    </lineage>
</organism>
<dbReference type="Proteomes" id="UP000028006">
    <property type="component" value="Unassembled WGS sequence"/>
</dbReference>
<evidence type="ECO:0000313" key="1">
    <source>
        <dbReference type="EMBL" id="KEQ11849.1"/>
    </source>
</evidence>
<name>A0A081N076_9GAMM</name>
<sequence length="591" mass="67737">MIFLISQFKNFFPKAPVLFLFCLLLHRTALAEDSLLGIPFTMPGQETAIMLYTATQPEKPQGKNLVLLSLSGGTGFGIYAFVFRFQEVVNEGRKKPIPFKRIMYGEAEEAEAVKRIFDFPSGPDDMLLLMDDESQENIHNTDIARSWVKSSRQTIALVNDVLYKLIPENEIHTIPYSFFETLHHSEYLYDVKSLDEEYQKLTLKLLSEERLDIETSFRSLFSGYVESMTDYGKSIHHKIVYPGQPMQAGIAREFGLRSHKIGLLLNKPDKPSNYLKHLSVLSDDELLALTGQTNRKKALAFFVSGNYYYSYMHTLFANLQFIQTLSLATNKNRLTLIMKMKAEDFEDPAIIDALRKVNITHVKFWSEKSGEVEFDLRPAQQDKHGFQIRVVNVFPTPEPLAQSLAFFSQPVVGTTGELSLFRVLSMGKLPLHEWMILQRFVNDEFARIAKESGLETMHDYFRYFSPGKKASALKRILKEPSTISTFTNSLTTRYNASPILRALVEQTMDGSSELWLAISKVDEAIEQNTIHELPPKWQDIAWLRQINKTFQQLTESSGQDEIEAAMQDIRIYKDNIKTSLLKEILNKADEE</sequence>